<dbReference type="PROSITE" id="PS51257">
    <property type="entry name" value="PROKAR_LIPOPROTEIN"/>
    <property type="match status" value="1"/>
</dbReference>
<dbReference type="Proteomes" id="UP000197153">
    <property type="component" value="Chromosome 2"/>
</dbReference>
<organism evidence="2 3">
    <name type="scientific">Nitrospirillum viridazoti CBAmc</name>
    <dbReference type="NCBI Taxonomy" id="1441467"/>
    <lineage>
        <taxon>Bacteria</taxon>
        <taxon>Pseudomonadati</taxon>
        <taxon>Pseudomonadota</taxon>
        <taxon>Alphaproteobacteria</taxon>
        <taxon>Rhodospirillales</taxon>
        <taxon>Azospirillaceae</taxon>
        <taxon>Nitrospirillum</taxon>
        <taxon>Nitrospirillum viridazoti</taxon>
    </lineage>
</organism>
<dbReference type="KEGG" id="nao:Y958_16435"/>
<protein>
    <recommendedName>
        <fullName evidence="4">DUF305 domain-containing protein</fullName>
    </recommendedName>
</protein>
<evidence type="ECO:0008006" key="4">
    <source>
        <dbReference type="Google" id="ProtNLM"/>
    </source>
</evidence>
<feature type="chain" id="PRO_5011648447" description="DUF305 domain-containing protein" evidence="1">
    <location>
        <begin position="29"/>
        <end position="157"/>
    </location>
</feature>
<dbReference type="EMBL" id="CP022111">
    <property type="protein sequence ID" value="ASG22521.1"/>
    <property type="molecule type" value="Genomic_DNA"/>
</dbReference>
<evidence type="ECO:0000313" key="3">
    <source>
        <dbReference type="Proteomes" id="UP000197153"/>
    </source>
</evidence>
<keyword evidence="3" id="KW-1185">Reference proteome</keyword>
<keyword evidence="1" id="KW-0732">Signal</keyword>
<evidence type="ECO:0000313" key="2">
    <source>
        <dbReference type="EMBL" id="ASG22521.1"/>
    </source>
</evidence>
<proteinExistence type="predicted"/>
<sequence>MKHVKVLGAALVLMAASACATAPGPAHAQPAHPAYLHALSDLRMARALLDRPAEYNVVRDQFAAIDHVNGAIGEIRHASYDDGKDPNWNPPIDTNINHRGRLTKALDLIATAERDLRSEEDNPHAAGWRNAAFHHLEEARHAVEHAIMDKRIDEDRY</sequence>
<evidence type="ECO:0000256" key="1">
    <source>
        <dbReference type="SAM" id="SignalP"/>
    </source>
</evidence>
<gene>
    <name evidence="2" type="ORF">Y958_16435</name>
</gene>
<name>A0A248JVK5_9PROT</name>
<dbReference type="RefSeq" id="WP_004271953.1">
    <property type="nucleotide sequence ID" value="NZ_CP022111.1"/>
</dbReference>
<feature type="signal peptide" evidence="1">
    <location>
        <begin position="1"/>
        <end position="28"/>
    </location>
</feature>
<accession>A0A248JVK5</accession>
<dbReference type="AlphaFoldDB" id="A0A248JVK5"/>
<reference evidence="2 3" key="1">
    <citation type="submission" date="2017-06" db="EMBL/GenBank/DDBJ databases">
        <title>Complete genome sequence of Nitrospirillum amazonense strain CBAmC, an endophytic nitrogen-fixing and plant growth-promoting bacterium, isolated from sugarcane.</title>
        <authorList>
            <person name="Schwab S."/>
            <person name="dos Santos Teixeira K.R."/>
            <person name="Simoes Araujo J.L."/>
            <person name="Soares Vidal M."/>
            <person name="Borges de Freitas H.R."/>
            <person name="Rivello Crivelaro A.L."/>
            <person name="Bueno de Camargo Nunes A."/>
            <person name="dos Santos C.M."/>
            <person name="Palmeira da Silva Rosa D."/>
            <person name="da Silva Padilha D."/>
            <person name="da Silva E."/>
            <person name="Araujo Terra L."/>
            <person name="Soares Mendes V."/>
            <person name="Farinelli L."/>
            <person name="Magalhaes Cruz L."/>
            <person name="Baldani J.I."/>
        </authorList>
    </citation>
    <scope>NUCLEOTIDE SEQUENCE [LARGE SCALE GENOMIC DNA]</scope>
    <source>
        <strain evidence="2 3">CBAmC</strain>
    </source>
</reference>